<name>A0A2H9TAB4_9ZZZZ</name>
<accession>A0A2H9TAB4</accession>
<proteinExistence type="predicted"/>
<dbReference type="AlphaFoldDB" id="A0A2H9TAB4"/>
<reference evidence="1" key="1">
    <citation type="journal article" date="2017" name="Appl. Environ. Microbiol.">
        <title>Molecular characterization of an Endozoicomonas-like organism causing infection in king scallop Pecten maximus L.</title>
        <authorList>
            <person name="Cano I."/>
            <person name="van Aerle R."/>
            <person name="Ross S."/>
            <person name="Verner-Jeffreys D.W."/>
            <person name="Paley R.K."/>
            <person name="Rimmer G."/>
            <person name="Ryder D."/>
            <person name="Hooper P."/>
            <person name="Stone D."/>
            <person name="Feist S.W."/>
        </authorList>
    </citation>
    <scope>NUCLEOTIDE SEQUENCE</scope>
</reference>
<evidence type="ECO:0000313" key="1">
    <source>
        <dbReference type="EMBL" id="PJE80137.1"/>
    </source>
</evidence>
<comment type="caution">
    <text evidence="1">The sequence shown here is derived from an EMBL/GenBank/DDBJ whole genome shotgun (WGS) entry which is preliminary data.</text>
</comment>
<dbReference type="EMBL" id="NSIT01000030">
    <property type="protein sequence ID" value="PJE80137.1"/>
    <property type="molecule type" value="Genomic_DNA"/>
</dbReference>
<sequence>MHRLIQTTPYCLIIALLILSSSSYAGPDVKELQIKHDQLAHSLHDYISSKVTTTAFQQKFFNSPFFTSGRRTQTGRKKAENTFILMLSDKLHSLFCNHFNEVSHFILLTEQLYHTYKVKKYPEKTANTMHMIGFSLNIFHDQGTFLAEAIQKLKPEHVEKQRQLRKQVIHFTEFYQMSIKMIELLQGKEGISSDIEQKSYFYSDKEMVSRLILLGLEHANFSEESSETNIKLVGLLMVLIQGNDAPDLILNNASRHIYKIIKHLSPELKTQYQDTVNDWHQYQCLFPHLLTFSDIHALRTQNIETYLFIIFGMLGIDNSFSIPVFPEQGLSMLKDVSENSHEKFQEALDNIQKKEITLPEDLLLFFDSLLDSSNTTRLNVRNNATHEYLYLLSKHINNKAISEEQYTHRSIHPGTYWLRGKTCEANQDLQQALKYYKKSKEKWGAALCENLFLVNMQLGKADAVKLHLENFLEFLHNIKAFPKYKQHVINILWGFEDNDSDENVQDIAPPTTLKKQKRKKKKAALKRITYNAFTEENMSKNQEEITVNLPLPITKETCQDSPSSTTSDSAKPNRYGEAFKRKMQLFENQRRIALLHMNHESHKELVRNAADHANSDIEKAIIAQAEAWFLRSIALNNDWCHWVFSLEESQKLPLLSLMNSNYTEETLLHVYGIESFKELLLCMAEELLYEHLSMLFPETDTESWKSTPEFSLKRIKHHETAHLPDYEYNDEEFYLHSTASTIFATLGHIMKDKYRLEMNSDERKQFRFSPFFTAAKRIGPIRYHIKTGTPVPCYLMEKSYYSVCITRLHKAKTATQ</sequence>
<organism evidence="1">
    <name type="scientific">invertebrate metagenome</name>
    <dbReference type="NCBI Taxonomy" id="1711999"/>
    <lineage>
        <taxon>unclassified sequences</taxon>
        <taxon>metagenomes</taxon>
        <taxon>organismal metagenomes</taxon>
    </lineage>
</organism>
<gene>
    <name evidence="1" type="ORF">CI610_00862</name>
</gene>
<protein>
    <submittedName>
        <fullName evidence="1">Uncharacterized protein</fullName>
    </submittedName>
</protein>